<proteinExistence type="predicted"/>
<protein>
    <submittedName>
        <fullName evidence="5">Serine/threonine-protein kinase brsk1</fullName>
    </submittedName>
</protein>
<dbReference type="PROSITE" id="PS50011">
    <property type="entry name" value="PROTEIN_KINASE_DOM"/>
    <property type="match status" value="1"/>
</dbReference>
<sequence>MTEEGKLQEVGDYVIIQQLGTGTTGKVKLARHVVTGQKVGIKMINKARFDVKPDLKRKIYREIALMRLLDHPHLLKLIEVCESKRRLYIIIEYAAHGELFDYLVARRSLSVEEGMRIFREIIYGLDYLHNHAICHRDLKPENLLLDEFDHIKIADFGFARWMRANIAETSCGSPHYAAPEVIRGLTYDGRAADVWSCGVILYALLSGRLPFDDPSIRNLMAKVKSGRYQMPPFIPEIQDLISKMLVVDTKKRITISQIKEHPAFHLFLPKNYIIPNPIPLPYLPDPVDVDSIDKKLFTVMVHLGFQDEDEIRQELQSDKHNMAKVFAHILTTGFSLESLPWGSQQESKDKDVDDSNNEKEIDDDSNQFIVESGENTRAFTLHTNGPFYRKPHSMSLGSPDIFSLVEKAPWVTDQEEIEFEGESQIEGIQIPLPKLLEALQQQLTANQYKYFYPNEITLFTKCPNSNMVVVMQATYPTQDVIDLHMRQIHGSVLLFSNFIQMIKGVVNSFN</sequence>
<dbReference type="Pfam" id="PF00069">
    <property type="entry name" value="Pkinase"/>
    <property type="match status" value="1"/>
</dbReference>
<organism evidence="5 6">
    <name type="scientific">Tritrichomonas musculus</name>
    <dbReference type="NCBI Taxonomy" id="1915356"/>
    <lineage>
        <taxon>Eukaryota</taxon>
        <taxon>Metamonada</taxon>
        <taxon>Parabasalia</taxon>
        <taxon>Tritrichomonadida</taxon>
        <taxon>Tritrichomonadidae</taxon>
        <taxon>Tritrichomonas</taxon>
    </lineage>
</organism>
<evidence type="ECO:0000256" key="3">
    <source>
        <dbReference type="SAM" id="MobiDB-lite"/>
    </source>
</evidence>
<keyword evidence="5" id="KW-0808">Transferase</keyword>
<evidence type="ECO:0000313" key="6">
    <source>
        <dbReference type="Proteomes" id="UP001470230"/>
    </source>
</evidence>
<keyword evidence="2" id="KW-0067">ATP-binding</keyword>
<dbReference type="SUPFAM" id="SSF56112">
    <property type="entry name" value="Protein kinase-like (PK-like)"/>
    <property type="match status" value="1"/>
</dbReference>
<feature type="region of interest" description="Disordered" evidence="3">
    <location>
        <begin position="340"/>
        <end position="365"/>
    </location>
</feature>
<gene>
    <name evidence="5" type="ORF">M9Y10_045204</name>
</gene>
<keyword evidence="6" id="KW-1185">Reference proteome</keyword>
<keyword evidence="5" id="KW-0418">Kinase</keyword>
<keyword evidence="1" id="KW-0547">Nucleotide-binding</keyword>
<dbReference type="EMBL" id="JAPFFF010000009">
    <property type="protein sequence ID" value="KAK8882562.1"/>
    <property type="molecule type" value="Genomic_DNA"/>
</dbReference>
<evidence type="ECO:0000256" key="1">
    <source>
        <dbReference type="ARBA" id="ARBA00022741"/>
    </source>
</evidence>
<dbReference type="PANTHER" id="PTHR24346">
    <property type="entry name" value="MAP/MICROTUBULE AFFINITY-REGULATING KINASE"/>
    <property type="match status" value="1"/>
</dbReference>
<dbReference type="InterPro" id="IPR011009">
    <property type="entry name" value="Kinase-like_dom_sf"/>
</dbReference>
<dbReference type="PANTHER" id="PTHR24346:SF110">
    <property type="entry name" value="NON-SPECIFIC SERINE_THREONINE PROTEIN KINASE"/>
    <property type="match status" value="1"/>
</dbReference>
<dbReference type="SMART" id="SM00220">
    <property type="entry name" value="S_TKc"/>
    <property type="match status" value="1"/>
</dbReference>
<reference evidence="5 6" key="1">
    <citation type="submission" date="2024-04" db="EMBL/GenBank/DDBJ databases">
        <title>Tritrichomonas musculus Genome.</title>
        <authorList>
            <person name="Alves-Ferreira E."/>
            <person name="Grigg M."/>
            <person name="Lorenzi H."/>
            <person name="Galac M."/>
        </authorList>
    </citation>
    <scope>NUCLEOTIDE SEQUENCE [LARGE SCALE GENOMIC DNA]</scope>
    <source>
        <strain evidence="5 6">EAF2021</strain>
    </source>
</reference>
<evidence type="ECO:0000313" key="5">
    <source>
        <dbReference type="EMBL" id="KAK8882562.1"/>
    </source>
</evidence>
<dbReference type="Proteomes" id="UP001470230">
    <property type="component" value="Unassembled WGS sequence"/>
</dbReference>
<evidence type="ECO:0000256" key="2">
    <source>
        <dbReference type="ARBA" id="ARBA00022840"/>
    </source>
</evidence>
<dbReference type="PROSITE" id="PS00108">
    <property type="entry name" value="PROTEIN_KINASE_ST"/>
    <property type="match status" value="1"/>
</dbReference>
<evidence type="ECO:0000259" key="4">
    <source>
        <dbReference type="PROSITE" id="PS50011"/>
    </source>
</evidence>
<comment type="caution">
    <text evidence="5">The sequence shown here is derived from an EMBL/GenBank/DDBJ whole genome shotgun (WGS) entry which is preliminary data.</text>
</comment>
<accession>A0ABR2JUK5</accession>
<name>A0ABR2JUK5_9EUKA</name>
<dbReference type="Gene3D" id="1.10.510.10">
    <property type="entry name" value="Transferase(Phosphotransferase) domain 1"/>
    <property type="match status" value="1"/>
</dbReference>
<dbReference type="InterPro" id="IPR000719">
    <property type="entry name" value="Prot_kinase_dom"/>
</dbReference>
<dbReference type="GO" id="GO:0016301">
    <property type="term" value="F:kinase activity"/>
    <property type="evidence" value="ECO:0007669"/>
    <property type="project" value="UniProtKB-KW"/>
</dbReference>
<feature type="compositionally biased region" description="Basic and acidic residues" evidence="3">
    <location>
        <begin position="346"/>
        <end position="359"/>
    </location>
</feature>
<dbReference type="InterPro" id="IPR008271">
    <property type="entry name" value="Ser/Thr_kinase_AS"/>
</dbReference>
<feature type="domain" description="Protein kinase" evidence="4">
    <location>
        <begin position="13"/>
        <end position="264"/>
    </location>
</feature>